<dbReference type="EMBL" id="AMXF01000076">
    <property type="protein sequence ID" value="ENO96886.1"/>
    <property type="molecule type" value="Genomic_DNA"/>
</dbReference>
<gene>
    <name evidence="1" type="ORF">C667_11639</name>
</gene>
<dbReference type="InterPro" id="IPR008988">
    <property type="entry name" value="Transcriptional_repressor_C"/>
</dbReference>
<sequence length="88" mass="9902">MNATPSKPIPQPHERIRLIGTPVGRMVRIDDFGDEIDPLQREQLHAYGLSAAHAVKVLQQQPMTVLLCEHVELAIEHAVSRHIWVQPA</sequence>
<dbReference type="Proteomes" id="UP000013047">
    <property type="component" value="Unassembled WGS sequence"/>
</dbReference>
<keyword evidence="2" id="KW-1185">Reference proteome</keyword>
<protein>
    <recommendedName>
        <fullName evidence="3">FeoA family protein</fullName>
    </recommendedName>
</protein>
<name>N6YRH2_9RHOO</name>
<dbReference type="RefSeq" id="WP_004363555.1">
    <property type="nucleotide sequence ID" value="NZ_AMXF01000076.1"/>
</dbReference>
<proteinExistence type="predicted"/>
<dbReference type="AlphaFoldDB" id="N6YRH2"/>
<evidence type="ECO:0000313" key="2">
    <source>
        <dbReference type="Proteomes" id="UP000013047"/>
    </source>
</evidence>
<accession>N6YRH2</accession>
<evidence type="ECO:0008006" key="3">
    <source>
        <dbReference type="Google" id="ProtNLM"/>
    </source>
</evidence>
<reference evidence="1 2" key="1">
    <citation type="submission" date="2012-09" db="EMBL/GenBank/DDBJ databases">
        <title>Draft Genome Sequences of 6 Strains from Genus Thauera.</title>
        <authorList>
            <person name="Liu B."/>
            <person name="Shapleigh J.P."/>
            <person name="Frostegard A.H."/>
        </authorList>
    </citation>
    <scope>NUCLEOTIDE SEQUENCE [LARGE SCALE GENOMIC DNA]</scope>
    <source>
        <strain evidence="1 2">B4P</strain>
    </source>
</reference>
<organism evidence="1 2">
    <name type="scientific">Thauera phenylacetica B4P</name>
    <dbReference type="NCBI Taxonomy" id="1234382"/>
    <lineage>
        <taxon>Bacteria</taxon>
        <taxon>Pseudomonadati</taxon>
        <taxon>Pseudomonadota</taxon>
        <taxon>Betaproteobacteria</taxon>
        <taxon>Rhodocyclales</taxon>
        <taxon>Zoogloeaceae</taxon>
        <taxon>Thauera</taxon>
    </lineage>
</organism>
<evidence type="ECO:0000313" key="1">
    <source>
        <dbReference type="EMBL" id="ENO96886.1"/>
    </source>
</evidence>
<dbReference type="SUPFAM" id="SSF50037">
    <property type="entry name" value="C-terminal domain of transcriptional repressors"/>
    <property type="match status" value="1"/>
</dbReference>
<dbReference type="OrthoDB" id="9181214at2"/>
<comment type="caution">
    <text evidence="1">The sequence shown here is derived from an EMBL/GenBank/DDBJ whole genome shotgun (WGS) entry which is preliminary data.</text>
</comment>